<dbReference type="NCBIfam" id="TIGR01640">
    <property type="entry name" value="F_box_assoc_1"/>
    <property type="match status" value="1"/>
</dbReference>
<dbReference type="KEGG" id="cam:101495497"/>
<dbReference type="PaxDb" id="3827-XP_004488524.1"/>
<dbReference type="AlphaFoldDB" id="A0A1S2XI61"/>
<feature type="domain" description="F-box associated beta-propeller type 3" evidence="1">
    <location>
        <begin position="2"/>
        <end position="142"/>
    </location>
</feature>
<gene>
    <name evidence="3" type="primary">LOC101495497</name>
</gene>
<dbReference type="Proteomes" id="UP000087171">
    <property type="component" value="Chromosome Ca1"/>
</dbReference>
<dbReference type="InterPro" id="IPR013187">
    <property type="entry name" value="F-box-assoc_dom_typ3"/>
</dbReference>
<dbReference type="InterPro" id="IPR017451">
    <property type="entry name" value="F-box-assoc_interact_dom"/>
</dbReference>
<reference evidence="3" key="2">
    <citation type="submission" date="2025-08" db="UniProtKB">
        <authorList>
            <consortium name="RefSeq"/>
        </authorList>
    </citation>
    <scope>IDENTIFICATION</scope>
    <source>
        <tissue evidence="3">Etiolated seedlings</tissue>
    </source>
</reference>
<dbReference type="OrthoDB" id="1555129at2759"/>
<accession>A0A1S2XI61</accession>
<organism evidence="2 3">
    <name type="scientific">Cicer arietinum</name>
    <name type="common">Chickpea</name>
    <name type="synonym">Garbanzo</name>
    <dbReference type="NCBI Taxonomy" id="3827"/>
    <lineage>
        <taxon>Eukaryota</taxon>
        <taxon>Viridiplantae</taxon>
        <taxon>Streptophyta</taxon>
        <taxon>Embryophyta</taxon>
        <taxon>Tracheophyta</taxon>
        <taxon>Spermatophyta</taxon>
        <taxon>Magnoliopsida</taxon>
        <taxon>eudicotyledons</taxon>
        <taxon>Gunneridae</taxon>
        <taxon>Pentapetalae</taxon>
        <taxon>rosids</taxon>
        <taxon>fabids</taxon>
        <taxon>Fabales</taxon>
        <taxon>Fabaceae</taxon>
        <taxon>Papilionoideae</taxon>
        <taxon>50 kb inversion clade</taxon>
        <taxon>NPAAA clade</taxon>
        <taxon>Hologalegina</taxon>
        <taxon>IRL clade</taxon>
        <taxon>Cicereae</taxon>
        <taxon>Cicer</taxon>
    </lineage>
</organism>
<proteinExistence type="predicted"/>
<dbReference type="GeneID" id="101495497"/>
<dbReference type="Pfam" id="PF08268">
    <property type="entry name" value="FBA_3"/>
    <property type="match status" value="1"/>
</dbReference>
<reference evidence="2" key="1">
    <citation type="journal article" date="2013" name="Nat. Biotechnol.">
        <title>Draft genome sequence of chickpea (Cicer arietinum) provides a resource for trait improvement.</title>
        <authorList>
            <person name="Varshney R.K."/>
            <person name="Song C."/>
            <person name="Saxena R.K."/>
            <person name="Azam S."/>
            <person name="Yu S."/>
            <person name="Sharpe A.G."/>
            <person name="Cannon S."/>
            <person name="Baek J."/>
            <person name="Rosen B.D."/>
            <person name="Tar'an B."/>
            <person name="Millan T."/>
            <person name="Zhang X."/>
            <person name="Ramsay L.D."/>
            <person name="Iwata A."/>
            <person name="Wang Y."/>
            <person name="Nelson W."/>
            <person name="Farmer A.D."/>
            <person name="Gaur P.M."/>
            <person name="Soderlund C."/>
            <person name="Penmetsa R.V."/>
            <person name="Xu C."/>
            <person name="Bharti A.K."/>
            <person name="He W."/>
            <person name="Winter P."/>
            <person name="Zhao S."/>
            <person name="Hane J.K."/>
            <person name="Carrasquilla-Garcia N."/>
            <person name="Condie J.A."/>
            <person name="Upadhyaya H.D."/>
            <person name="Luo M.C."/>
            <person name="Thudi M."/>
            <person name="Gowda C.L."/>
            <person name="Singh N.P."/>
            <person name="Lichtenzveig J."/>
            <person name="Gali K.K."/>
            <person name="Rubio J."/>
            <person name="Nadarajan N."/>
            <person name="Dolezel J."/>
            <person name="Bansal K.C."/>
            <person name="Xu X."/>
            <person name="Edwards D."/>
            <person name="Zhang G."/>
            <person name="Kahl G."/>
            <person name="Gil J."/>
            <person name="Singh K.B."/>
            <person name="Datta S.K."/>
            <person name="Jackson S.A."/>
            <person name="Wang J."/>
            <person name="Cook D.R."/>
        </authorList>
    </citation>
    <scope>NUCLEOTIDE SEQUENCE [LARGE SCALE GENOMIC DNA]</scope>
    <source>
        <strain evidence="2">cv. CDC Frontier</strain>
    </source>
</reference>
<keyword evidence="2" id="KW-1185">Reference proteome</keyword>
<sequence length="155" mass="18492">MRNPSTEEIKFIPPSLIEFIPYHNVRPIIYGFGHDNVMDDYKVIRHVVFDELTYMDCEDLDLDSNDVPWDDISYEPLSAIYSLRSNSWRKIKIDVSLKYPYPIVQFYNDGMCNWWYASDMYLPETCLMSFDMSNEVLFKTLVPLDKDYNIDLNWV</sequence>
<evidence type="ECO:0000313" key="2">
    <source>
        <dbReference type="Proteomes" id="UP000087171"/>
    </source>
</evidence>
<protein>
    <submittedName>
        <fullName evidence="3">Uncharacterized protein LOC101495497</fullName>
    </submittedName>
</protein>
<evidence type="ECO:0000313" key="3">
    <source>
        <dbReference type="RefSeq" id="XP_004488524.1"/>
    </source>
</evidence>
<evidence type="ECO:0000259" key="1">
    <source>
        <dbReference type="Pfam" id="PF08268"/>
    </source>
</evidence>
<name>A0A1S2XI61_CICAR</name>
<dbReference type="RefSeq" id="XP_004488524.1">
    <property type="nucleotide sequence ID" value="XM_004488467.1"/>
</dbReference>